<dbReference type="Pfam" id="PF01841">
    <property type="entry name" value="Transglut_core"/>
    <property type="match status" value="1"/>
</dbReference>
<sequence>MRCAKPGADPQPCFDKCRAMAYEGEDGRAAGAASAPTGGPRVMRIKFGCRFHLDLPQPTPMIALLSAHYSRAGDLERPDYVVTTPSVPLTAYRDGFGNWCTKLVAPAGAFSIGSSGVLHDTGAPDPVPPDLPQTPVEALPEDTLTYLLGSRYCDTDLLSDEAWRLFEAVPSGSRRVQAICDFAHRHVTFGYEHARATRTASQTYAEGRGVCRDFTHLAVTLCRCMNIPARYCTGYLGDIGVPPPYPPGDFSAWMEVYLGGAWWVFDPRNNASMPRIGRVLVARGRDAADVPLIHSFGQNTLTGFEVWTEETA</sequence>
<evidence type="ECO:0000313" key="3">
    <source>
        <dbReference type="Proteomes" id="UP000187059"/>
    </source>
</evidence>
<dbReference type="InterPro" id="IPR002931">
    <property type="entry name" value="Transglutaminase-like"/>
</dbReference>
<protein>
    <submittedName>
        <fullName evidence="2">Transglutaminase-like enzyme, predicted cysteine protease</fullName>
    </submittedName>
</protein>
<keyword evidence="3" id="KW-1185">Reference proteome</keyword>
<accession>A0A1P8UVM0</accession>
<gene>
    <name evidence="2" type="ORF">Ga0080574_TMP3120</name>
</gene>
<keyword evidence="2" id="KW-0378">Hydrolase</keyword>
<proteinExistence type="predicted"/>
<dbReference type="GO" id="GO:0008233">
    <property type="term" value="F:peptidase activity"/>
    <property type="evidence" value="ECO:0007669"/>
    <property type="project" value="UniProtKB-KW"/>
</dbReference>
<dbReference type="KEGG" id="paby:Ga0080574_TMP3120"/>
<dbReference type="PANTHER" id="PTHR33490">
    <property type="entry name" value="BLR5614 PROTEIN-RELATED"/>
    <property type="match status" value="1"/>
</dbReference>
<evidence type="ECO:0000259" key="1">
    <source>
        <dbReference type="SMART" id="SM00460"/>
    </source>
</evidence>
<dbReference type="SMART" id="SM00460">
    <property type="entry name" value="TGc"/>
    <property type="match status" value="1"/>
</dbReference>
<dbReference type="Gene3D" id="3.10.620.30">
    <property type="match status" value="1"/>
</dbReference>
<dbReference type="EMBL" id="CP015093">
    <property type="protein sequence ID" value="APZ53454.1"/>
    <property type="molecule type" value="Genomic_DNA"/>
</dbReference>
<dbReference type="SUPFAM" id="SSF54001">
    <property type="entry name" value="Cysteine proteinases"/>
    <property type="match status" value="1"/>
</dbReference>
<dbReference type="STRING" id="1250539.Ga0080574_TMP3120"/>
<dbReference type="GO" id="GO:0006508">
    <property type="term" value="P:proteolysis"/>
    <property type="evidence" value="ECO:0007669"/>
    <property type="project" value="UniProtKB-KW"/>
</dbReference>
<name>A0A1P8UVM0_9RHOB</name>
<dbReference type="AlphaFoldDB" id="A0A1P8UVM0"/>
<evidence type="ECO:0000313" key="2">
    <source>
        <dbReference type="EMBL" id="APZ53454.1"/>
    </source>
</evidence>
<dbReference type="PANTHER" id="PTHR33490:SF12">
    <property type="entry name" value="BLL5557 PROTEIN"/>
    <property type="match status" value="1"/>
</dbReference>
<feature type="domain" description="Transglutaminase-like" evidence="1">
    <location>
        <begin position="203"/>
        <end position="269"/>
    </location>
</feature>
<dbReference type="InterPro" id="IPR038765">
    <property type="entry name" value="Papain-like_cys_pep_sf"/>
</dbReference>
<dbReference type="Gene3D" id="2.60.40.2250">
    <property type="match status" value="1"/>
</dbReference>
<organism evidence="2 3">
    <name type="scientific">Salipiger abyssi</name>
    <dbReference type="NCBI Taxonomy" id="1250539"/>
    <lineage>
        <taxon>Bacteria</taxon>
        <taxon>Pseudomonadati</taxon>
        <taxon>Pseudomonadota</taxon>
        <taxon>Alphaproteobacteria</taxon>
        <taxon>Rhodobacterales</taxon>
        <taxon>Roseobacteraceae</taxon>
        <taxon>Salipiger</taxon>
    </lineage>
</organism>
<reference evidence="2 3" key="1">
    <citation type="submission" date="2016-04" db="EMBL/GenBank/DDBJ databases">
        <title>Deep-sea bacteria in the southern Pacific.</title>
        <authorList>
            <person name="Tang K."/>
        </authorList>
    </citation>
    <scope>NUCLEOTIDE SEQUENCE [LARGE SCALE GENOMIC DNA]</scope>
    <source>
        <strain evidence="2 3">JLT2014</strain>
    </source>
</reference>
<dbReference type="Proteomes" id="UP000187059">
    <property type="component" value="Chromosome"/>
</dbReference>
<keyword evidence="2" id="KW-0645">Protease</keyword>